<dbReference type="Pfam" id="PF23297">
    <property type="entry name" value="ACP_SdgA_C"/>
    <property type="match status" value="1"/>
</dbReference>
<sequence length="594" mass="64581">MDFATAASIPVVLITVYHALVDLARIQRGKRALIHSGTGGVGQAAVMLAQWIGADIFVTVGSEQKRDFLMEEYDIPSSRIFSSRNASFAGHVMAATKGEGVDVVINSLAGDLLRETWRCIGMFGRLIENGKRDFEQGHSVEMRPFERSAMFASLDLITLGEQRGAEVQRIFRVINELMEKGNIRPVRPITQFGIGEIEKAFRTMQTGQHVGKIVVEAKEEDEAQLSREETYLIVGGVGGIGQNLAERLVLEGGARHLLLLSRTASSSLNASWLANLRVIGATITLEDCDVSGSSQLHTVLQKYDASLLPPIRGVIHAAMVLKDVIFDSMTHSDYLAALRPKVQGTWNLHTLLPADLRFFILLSSISGFGGNAGQAKYAAGGCFQDSLARHHASQGLPAVSIDLGMVSSVGVVAETQHFASHLEKLGFRPMSEHELWALVESAIRHPIRTPETCQIITGLPGAFVRSDKAVCWNRDARFAFLEQTGGSSSGPMSWATPGSSLRVQLSTATICEATRAIRNALVTKVAEMFSRNPEDIDPSLPLAQLGVDFLVAVELRNWSIVTMQADCSVFDLLQAVSITKLAGKMAEKSQYVPK</sequence>
<dbReference type="SMART" id="SM00823">
    <property type="entry name" value="PKS_PP"/>
    <property type="match status" value="1"/>
</dbReference>
<dbReference type="GO" id="GO:0004312">
    <property type="term" value="F:fatty acid synthase activity"/>
    <property type="evidence" value="ECO:0007669"/>
    <property type="project" value="TreeGrafter"/>
</dbReference>
<dbReference type="GO" id="GO:1901336">
    <property type="term" value="P:lactone biosynthetic process"/>
    <property type="evidence" value="ECO:0007669"/>
    <property type="project" value="UniProtKB-ARBA"/>
</dbReference>
<accession>A0A318Z1C0</accession>
<dbReference type="GO" id="GO:0031177">
    <property type="term" value="F:phosphopantetheine binding"/>
    <property type="evidence" value="ECO:0007669"/>
    <property type="project" value="InterPro"/>
</dbReference>
<dbReference type="PANTHER" id="PTHR43775">
    <property type="entry name" value="FATTY ACID SYNTHASE"/>
    <property type="match status" value="1"/>
</dbReference>
<dbReference type="PANTHER" id="PTHR43775:SF29">
    <property type="entry name" value="ASPERFURANONE POLYKETIDE SYNTHASE AFOG-RELATED"/>
    <property type="match status" value="1"/>
</dbReference>
<dbReference type="Proteomes" id="UP000248349">
    <property type="component" value="Unassembled WGS sequence"/>
</dbReference>
<dbReference type="SMART" id="SM00829">
    <property type="entry name" value="PKS_ER"/>
    <property type="match status" value="1"/>
</dbReference>
<organism evidence="6 7">
    <name type="scientific">Aspergillus saccharolyticus JOP 1030-1</name>
    <dbReference type="NCBI Taxonomy" id="1450539"/>
    <lineage>
        <taxon>Eukaryota</taxon>
        <taxon>Fungi</taxon>
        <taxon>Dikarya</taxon>
        <taxon>Ascomycota</taxon>
        <taxon>Pezizomycotina</taxon>
        <taxon>Eurotiomycetes</taxon>
        <taxon>Eurotiomycetidae</taxon>
        <taxon>Eurotiales</taxon>
        <taxon>Aspergillaceae</taxon>
        <taxon>Aspergillus</taxon>
        <taxon>Aspergillus subgen. Circumdati</taxon>
    </lineage>
</organism>
<evidence type="ECO:0000313" key="6">
    <source>
        <dbReference type="EMBL" id="PYH41101.1"/>
    </source>
</evidence>
<dbReference type="InterPro" id="IPR036736">
    <property type="entry name" value="ACP-like_sf"/>
</dbReference>
<name>A0A318Z1C0_9EURO</name>
<dbReference type="InterPro" id="IPR036291">
    <property type="entry name" value="NAD(P)-bd_dom_sf"/>
</dbReference>
<dbReference type="InterPro" id="IPR013968">
    <property type="entry name" value="PKS_KR"/>
</dbReference>
<dbReference type="GO" id="GO:0016491">
    <property type="term" value="F:oxidoreductase activity"/>
    <property type="evidence" value="ECO:0007669"/>
    <property type="project" value="InterPro"/>
</dbReference>
<evidence type="ECO:0000256" key="2">
    <source>
        <dbReference type="ARBA" id="ARBA00022553"/>
    </source>
</evidence>
<gene>
    <name evidence="6" type="ORF">BP01DRAFT_306743</name>
</gene>
<dbReference type="Gene3D" id="3.40.50.720">
    <property type="entry name" value="NAD(P)-binding Rossmann-like Domain"/>
    <property type="match status" value="1"/>
</dbReference>
<reference evidence="6 7" key="1">
    <citation type="submission" date="2016-12" db="EMBL/GenBank/DDBJ databases">
        <title>The genomes of Aspergillus section Nigri reveals drivers in fungal speciation.</title>
        <authorList>
            <consortium name="DOE Joint Genome Institute"/>
            <person name="Vesth T.C."/>
            <person name="Nybo J."/>
            <person name="Theobald S."/>
            <person name="Brandl J."/>
            <person name="Frisvad J.C."/>
            <person name="Nielsen K.F."/>
            <person name="Lyhne E.K."/>
            <person name="Kogle M.E."/>
            <person name="Kuo A."/>
            <person name="Riley R."/>
            <person name="Clum A."/>
            <person name="Nolan M."/>
            <person name="Lipzen A."/>
            <person name="Salamov A."/>
            <person name="Henrissat B."/>
            <person name="Wiebenga A."/>
            <person name="De Vries R.P."/>
            <person name="Grigoriev I.V."/>
            <person name="Mortensen U.H."/>
            <person name="Andersen M.R."/>
            <person name="Baker S.E."/>
        </authorList>
    </citation>
    <scope>NUCLEOTIDE SEQUENCE [LARGE SCALE GENOMIC DNA]</scope>
    <source>
        <strain evidence="6 7">JOP 1030-1</strain>
    </source>
</reference>
<dbReference type="PROSITE" id="PS50075">
    <property type="entry name" value="CARRIER"/>
    <property type="match status" value="1"/>
</dbReference>
<evidence type="ECO:0000313" key="7">
    <source>
        <dbReference type="Proteomes" id="UP000248349"/>
    </source>
</evidence>
<evidence type="ECO:0000259" key="5">
    <source>
        <dbReference type="PROSITE" id="PS50075"/>
    </source>
</evidence>
<proteinExistence type="predicted"/>
<feature type="domain" description="Carrier" evidence="5">
    <location>
        <begin position="512"/>
        <end position="589"/>
    </location>
</feature>
<dbReference type="AlphaFoldDB" id="A0A318Z1C0"/>
<dbReference type="CDD" id="cd05195">
    <property type="entry name" value="enoyl_red"/>
    <property type="match status" value="1"/>
</dbReference>
<dbReference type="OrthoDB" id="329835at2759"/>
<dbReference type="Gene3D" id="1.10.1200.10">
    <property type="entry name" value="ACP-like"/>
    <property type="match status" value="1"/>
</dbReference>
<dbReference type="EMBL" id="KZ821270">
    <property type="protein sequence ID" value="PYH41101.1"/>
    <property type="molecule type" value="Genomic_DNA"/>
</dbReference>
<keyword evidence="2" id="KW-0597">Phosphoprotein</keyword>
<dbReference type="RefSeq" id="XP_025427083.1">
    <property type="nucleotide sequence ID" value="XM_025572251.1"/>
</dbReference>
<dbReference type="GeneID" id="37073479"/>
<dbReference type="InterPro" id="IPR009081">
    <property type="entry name" value="PP-bd_ACP"/>
</dbReference>
<dbReference type="InterPro" id="IPR020806">
    <property type="entry name" value="PKS_PP-bd"/>
</dbReference>
<dbReference type="InterPro" id="IPR057326">
    <property type="entry name" value="KR_dom"/>
</dbReference>
<dbReference type="SMART" id="SM00822">
    <property type="entry name" value="PKS_KR"/>
    <property type="match status" value="1"/>
</dbReference>
<dbReference type="Pfam" id="PF08659">
    <property type="entry name" value="KR"/>
    <property type="match status" value="1"/>
</dbReference>
<dbReference type="SUPFAM" id="SSF51735">
    <property type="entry name" value="NAD(P)-binding Rossmann-fold domains"/>
    <property type="match status" value="2"/>
</dbReference>
<evidence type="ECO:0000256" key="4">
    <source>
        <dbReference type="ARBA" id="ARBA00023268"/>
    </source>
</evidence>
<protein>
    <submittedName>
        <fullName evidence="6">KR-domain-containing protein</fullName>
    </submittedName>
</protein>
<dbReference type="GO" id="GO:0044550">
    <property type="term" value="P:secondary metabolite biosynthetic process"/>
    <property type="evidence" value="ECO:0007669"/>
    <property type="project" value="TreeGrafter"/>
</dbReference>
<evidence type="ECO:0000256" key="1">
    <source>
        <dbReference type="ARBA" id="ARBA00022450"/>
    </source>
</evidence>
<keyword evidence="3" id="KW-0808">Transferase</keyword>
<dbReference type="FunFam" id="3.40.50.720:FF:000209">
    <property type="entry name" value="Polyketide synthase Pks12"/>
    <property type="match status" value="1"/>
</dbReference>
<dbReference type="InterPro" id="IPR050091">
    <property type="entry name" value="PKS_NRPS_Biosynth_Enz"/>
</dbReference>
<dbReference type="STRING" id="1450539.A0A318Z1C0"/>
<keyword evidence="4" id="KW-0511">Multifunctional enzyme</keyword>
<keyword evidence="7" id="KW-1185">Reference proteome</keyword>
<evidence type="ECO:0000256" key="3">
    <source>
        <dbReference type="ARBA" id="ARBA00022679"/>
    </source>
</evidence>
<dbReference type="Gene3D" id="3.90.180.10">
    <property type="entry name" value="Medium-chain alcohol dehydrogenases, catalytic domain"/>
    <property type="match status" value="1"/>
</dbReference>
<dbReference type="SUPFAM" id="SSF47336">
    <property type="entry name" value="ACP-like"/>
    <property type="match status" value="1"/>
</dbReference>
<dbReference type="InterPro" id="IPR020843">
    <property type="entry name" value="ER"/>
</dbReference>
<keyword evidence="1" id="KW-0596">Phosphopantetheine</keyword>
<dbReference type="Pfam" id="PF13602">
    <property type="entry name" value="ADH_zinc_N_2"/>
    <property type="match status" value="1"/>
</dbReference>
<dbReference type="GO" id="GO:0006633">
    <property type="term" value="P:fatty acid biosynthetic process"/>
    <property type="evidence" value="ECO:0007669"/>
    <property type="project" value="TreeGrafter"/>
</dbReference>